<keyword evidence="2" id="KW-1185">Reference proteome</keyword>
<dbReference type="Proteomes" id="UP000796761">
    <property type="component" value="Unassembled WGS sequence"/>
</dbReference>
<evidence type="ECO:0000313" key="1">
    <source>
        <dbReference type="EMBL" id="TRZ08390.1"/>
    </source>
</evidence>
<sequence length="116" mass="13004">MGLLPSRSGVIQISNKTWSITLKKPSSHLEIQFNRVIVDKRHRTVQLSDGPVKVTATMSNTTDSLLEVVLEEQGQSWEEVGIENLHLEKIENLLDLQGDLMVGPGTTWMAFLCFVQ</sequence>
<accession>A0A8K1DAM3</accession>
<name>A0A8K1DAM3_9PASS</name>
<organism evidence="1 2">
    <name type="scientific">Zosterops borbonicus</name>
    <dbReference type="NCBI Taxonomy" id="364589"/>
    <lineage>
        <taxon>Eukaryota</taxon>
        <taxon>Metazoa</taxon>
        <taxon>Chordata</taxon>
        <taxon>Craniata</taxon>
        <taxon>Vertebrata</taxon>
        <taxon>Euteleostomi</taxon>
        <taxon>Archelosauria</taxon>
        <taxon>Archosauria</taxon>
        <taxon>Dinosauria</taxon>
        <taxon>Saurischia</taxon>
        <taxon>Theropoda</taxon>
        <taxon>Coelurosauria</taxon>
        <taxon>Aves</taxon>
        <taxon>Neognathae</taxon>
        <taxon>Neoaves</taxon>
        <taxon>Telluraves</taxon>
        <taxon>Australaves</taxon>
        <taxon>Passeriformes</taxon>
        <taxon>Sylvioidea</taxon>
        <taxon>Zosteropidae</taxon>
        <taxon>Zosterops</taxon>
    </lineage>
</organism>
<dbReference type="EMBL" id="SWJQ01001366">
    <property type="protein sequence ID" value="TRZ08390.1"/>
    <property type="molecule type" value="Genomic_DNA"/>
</dbReference>
<comment type="caution">
    <text evidence="1">The sequence shown here is derived from an EMBL/GenBank/DDBJ whole genome shotgun (WGS) entry which is preliminary data.</text>
</comment>
<protein>
    <submittedName>
        <fullName evidence="1">Uncharacterized protein</fullName>
    </submittedName>
</protein>
<gene>
    <name evidence="1" type="ORF">HGM15179_018710</name>
</gene>
<reference evidence="1" key="1">
    <citation type="submission" date="2019-04" db="EMBL/GenBank/DDBJ databases">
        <title>Genome assembly of Zosterops borbonicus 15179.</title>
        <authorList>
            <person name="Leroy T."/>
            <person name="Anselmetti Y."/>
            <person name="Tilak M.-K."/>
            <person name="Nabholz B."/>
        </authorList>
    </citation>
    <scope>NUCLEOTIDE SEQUENCE</scope>
    <source>
        <strain evidence="1">HGM_15179</strain>
        <tissue evidence="1">Muscle</tissue>
    </source>
</reference>
<dbReference type="AlphaFoldDB" id="A0A8K1DAM3"/>
<proteinExistence type="predicted"/>
<evidence type="ECO:0000313" key="2">
    <source>
        <dbReference type="Proteomes" id="UP000796761"/>
    </source>
</evidence>